<comment type="caution">
    <text evidence="3">The sequence shown here is derived from an EMBL/GenBank/DDBJ whole genome shotgun (WGS) entry which is preliminary data.</text>
</comment>
<dbReference type="InterPro" id="IPR052908">
    <property type="entry name" value="AP-4-A_phosphorylase"/>
</dbReference>
<dbReference type="AlphaFoldDB" id="A0A2P6CD00"/>
<evidence type="ECO:0000259" key="2">
    <source>
        <dbReference type="PROSITE" id="PS51084"/>
    </source>
</evidence>
<accession>A0A2P6CD00</accession>
<organism evidence="3 4">
    <name type="scientific">Polaribacter butkevichii</name>
    <dbReference type="NCBI Taxonomy" id="218490"/>
    <lineage>
        <taxon>Bacteria</taxon>
        <taxon>Pseudomonadati</taxon>
        <taxon>Bacteroidota</taxon>
        <taxon>Flavobacteriia</taxon>
        <taxon>Flavobacteriales</taxon>
        <taxon>Flavobacteriaceae</taxon>
    </lineage>
</organism>
<dbReference type="OrthoDB" id="9784774at2"/>
<evidence type="ECO:0000313" key="4">
    <source>
        <dbReference type="Proteomes" id="UP000247345"/>
    </source>
</evidence>
<evidence type="ECO:0000256" key="1">
    <source>
        <dbReference type="PROSITE-ProRule" id="PRU00464"/>
    </source>
</evidence>
<dbReference type="SUPFAM" id="SSF54197">
    <property type="entry name" value="HIT-like"/>
    <property type="match status" value="1"/>
</dbReference>
<keyword evidence="3" id="KW-0378">Hydrolase</keyword>
<dbReference type="InterPro" id="IPR036265">
    <property type="entry name" value="HIT-like_sf"/>
</dbReference>
<sequence length="121" mass="13819">MKNFLEIPQSSIIFKNEFFFIIKDSFPVSPGHLLIISNVLRVDYFTLSPEEKNNLPEVLEIAKEIIKRDYNPSGYNIGMNCGETAGQTIFHFHCHLIPRYKGDVESPRGGVRGVIPNKMSY</sequence>
<evidence type="ECO:0000313" key="3">
    <source>
        <dbReference type="EMBL" id="PQJ72770.1"/>
    </source>
</evidence>
<dbReference type="InterPro" id="IPR011146">
    <property type="entry name" value="HIT-like"/>
</dbReference>
<dbReference type="PANTHER" id="PTHR42997">
    <property type="entry name" value="HIT FAMILY HYDROLASE"/>
    <property type="match status" value="1"/>
</dbReference>
<dbReference type="Gene3D" id="3.30.428.10">
    <property type="entry name" value="HIT-like"/>
    <property type="match status" value="1"/>
</dbReference>
<proteinExistence type="predicted"/>
<dbReference type="RefSeq" id="WP_105048434.1">
    <property type="nucleotide sequence ID" value="NZ_CP150661.1"/>
</dbReference>
<feature type="domain" description="HIT" evidence="2">
    <location>
        <begin position="1"/>
        <end position="106"/>
    </location>
</feature>
<feature type="short sequence motif" description="Histidine triad motif" evidence="1">
    <location>
        <begin position="91"/>
        <end position="95"/>
    </location>
</feature>
<dbReference type="EMBL" id="MSCK01000001">
    <property type="protein sequence ID" value="PQJ72770.1"/>
    <property type="molecule type" value="Genomic_DNA"/>
</dbReference>
<gene>
    <name evidence="3" type="ORF">BTO14_05645</name>
</gene>
<dbReference type="PANTHER" id="PTHR42997:SF1">
    <property type="entry name" value="AP-4-A PHOSPHORYLASE"/>
    <property type="match status" value="1"/>
</dbReference>
<protein>
    <submittedName>
        <fullName evidence="3">Diadenosine tetraphosphate hydrolase</fullName>
    </submittedName>
</protein>
<dbReference type="Pfam" id="PF01230">
    <property type="entry name" value="HIT"/>
    <property type="match status" value="1"/>
</dbReference>
<dbReference type="Proteomes" id="UP000247345">
    <property type="component" value="Unassembled WGS sequence"/>
</dbReference>
<dbReference type="GO" id="GO:0016787">
    <property type="term" value="F:hydrolase activity"/>
    <property type="evidence" value="ECO:0007669"/>
    <property type="project" value="UniProtKB-KW"/>
</dbReference>
<name>A0A2P6CD00_9FLAO</name>
<dbReference type="PROSITE" id="PS51084">
    <property type="entry name" value="HIT_2"/>
    <property type="match status" value="1"/>
</dbReference>
<reference evidence="3 4" key="1">
    <citation type="submission" date="2016-12" db="EMBL/GenBank/DDBJ databases">
        <title>Trade-off between light-utilization and light-protection in marine flavobacteria.</title>
        <authorList>
            <person name="Kumagai Y."/>
            <person name="Yoshizawa S."/>
            <person name="Kogure K."/>
            <person name="Iwasaki W."/>
        </authorList>
    </citation>
    <scope>NUCLEOTIDE SEQUENCE [LARGE SCALE GENOMIC DNA]</scope>
    <source>
        <strain evidence="3 4">KCTC 12100</strain>
    </source>
</reference>
<keyword evidence="4" id="KW-1185">Reference proteome</keyword>